<feature type="compositionally biased region" description="Polar residues" evidence="2">
    <location>
        <begin position="1086"/>
        <end position="1095"/>
    </location>
</feature>
<feature type="compositionally biased region" description="Polar residues" evidence="2">
    <location>
        <begin position="2588"/>
        <end position="2599"/>
    </location>
</feature>
<feature type="region of interest" description="Disordered" evidence="2">
    <location>
        <begin position="1388"/>
        <end position="1437"/>
    </location>
</feature>
<dbReference type="Pfam" id="PF25036">
    <property type="entry name" value="VPS13_VAB"/>
    <property type="match status" value="1"/>
</dbReference>
<dbReference type="PANTHER" id="PTHR16166">
    <property type="entry name" value="VACUOLAR PROTEIN SORTING-ASSOCIATED PROTEIN VPS13"/>
    <property type="match status" value="1"/>
</dbReference>
<feature type="compositionally biased region" description="Basic and acidic residues" evidence="2">
    <location>
        <begin position="474"/>
        <end position="489"/>
    </location>
</feature>
<feature type="compositionally biased region" description="Low complexity" evidence="2">
    <location>
        <begin position="309"/>
        <end position="321"/>
    </location>
</feature>
<feature type="region of interest" description="Disordered" evidence="2">
    <location>
        <begin position="2722"/>
        <end position="2746"/>
    </location>
</feature>
<dbReference type="OrthoDB" id="5999at2759"/>
<evidence type="ECO:0000256" key="2">
    <source>
        <dbReference type="SAM" id="MobiDB-lite"/>
    </source>
</evidence>
<feature type="region of interest" description="Disordered" evidence="2">
    <location>
        <begin position="3183"/>
        <end position="3258"/>
    </location>
</feature>
<feature type="compositionally biased region" description="Low complexity" evidence="2">
    <location>
        <begin position="546"/>
        <end position="559"/>
    </location>
</feature>
<protein>
    <recommendedName>
        <fullName evidence="3">Vacuolar protein sorting-associated protein 13 VPS13 adaptor binding domain-containing protein</fullName>
    </recommendedName>
</protein>
<organism evidence="4 5">
    <name type="scientific">Porphyra umbilicalis</name>
    <name type="common">Purple laver</name>
    <name type="synonym">Red alga</name>
    <dbReference type="NCBI Taxonomy" id="2786"/>
    <lineage>
        <taxon>Eukaryota</taxon>
        <taxon>Rhodophyta</taxon>
        <taxon>Bangiophyceae</taxon>
        <taxon>Bangiales</taxon>
        <taxon>Bangiaceae</taxon>
        <taxon>Porphyra</taxon>
    </lineage>
</organism>
<reference evidence="4 5" key="1">
    <citation type="submission" date="2017-03" db="EMBL/GenBank/DDBJ databases">
        <title>WGS assembly of Porphyra umbilicalis.</title>
        <authorList>
            <person name="Brawley S.H."/>
            <person name="Blouin N.A."/>
            <person name="Ficko-Blean E."/>
            <person name="Wheeler G.L."/>
            <person name="Lohr M."/>
            <person name="Goodson H.V."/>
            <person name="Jenkins J.W."/>
            <person name="Blaby-Haas C.E."/>
            <person name="Helliwell K.E."/>
            <person name="Chan C."/>
            <person name="Marriage T."/>
            <person name="Bhattacharya D."/>
            <person name="Klein A.S."/>
            <person name="Badis Y."/>
            <person name="Brodie J."/>
            <person name="Cao Y."/>
            <person name="Collen J."/>
            <person name="Dittami S.M."/>
            <person name="Gachon C.M."/>
            <person name="Green B.R."/>
            <person name="Karpowicz S."/>
            <person name="Kim J.W."/>
            <person name="Kudahl U."/>
            <person name="Lin S."/>
            <person name="Michel G."/>
            <person name="Mittag M."/>
            <person name="Olson B.J."/>
            <person name="Pangilinan J."/>
            <person name="Peng Y."/>
            <person name="Qiu H."/>
            <person name="Shu S."/>
            <person name="Singer J.T."/>
            <person name="Smith A.G."/>
            <person name="Sprecher B.N."/>
            <person name="Wagner V."/>
            <person name="Wang W."/>
            <person name="Wang Z.-Y."/>
            <person name="Yan J."/>
            <person name="Yarish C."/>
            <person name="Zoeuner-Riek S."/>
            <person name="Zhuang Y."/>
            <person name="Zou Y."/>
            <person name="Lindquist E.A."/>
            <person name="Grimwood J."/>
            <person name="Barry K."/>
            <person name="Rokhsar D.S."/>
            <person name="Schmutz J."/>
            <person name="Stiller J.W."/>
            <person name="Grossman A.R."/>
            <person name="Prochnik S.E."/>
        </authorList>
    </citation>
    <scope>NUCLEOTIDE SEQUENCE [LARGE SCALE GENOMIC DNA]</scope>
    <source>
        <strain evidence="4">4086291</strain>
    </source>
</reference>
<gene>
    <name evidence="4" type="ORF">BU14_0257s0010</name>
</gene>
<dbReference type="InterPro" id="IPR026847">
    <property type="entry name" value="VPS13"/>
</dbReference>
<sequence length="4160" mass="434384">MSPVVHKRVALSELAVAWVPLGASTNGSGGAVDAPIEMTPKVPSSATSTDDAEATPFESSNRYIVQPVSAEMRVAITKAWAVGRANEDENGGEGDDLPTGTPAAKARRARQARVSLDIRCASVGLALAGEQYSTLLRAVLALSDLERRSPPRTPRERWAWAVERLLPRFRQRRAAAARFNTPGLRAWREQRERYIAARVRVLRARRVATVEEDPADRMLVEQVESELDTRDIVFFRDLADAAAAEAAASAVAATAAPLASATSRLWSVFSRSRSTAEPLPPLVEAAATSADRDDDLLTPSASLEADALAAGPAPSVEEAPPVEMPEPPDGSVSRSTSAALLEDAASHSADNLDIDDGLWNADENATDAAVVPNLRVVFGLQRGSLRLRRYGAVPDPLADVVFRDLRVEVETRPGWGLLLEALLGTFEVWDAQCGAKVVYPRVPWAPQNVAEALDSADGVRHGPSAQRPPSMPTADRRRGSADRSADGGVEHHVMESDAYGAVDVLDALRAIRGGLQPSELLATGWQTTTSPPSSVVGVNTGGGGSVASSSAAYTSSSPARAADLTDDDSKSTPLRHIAALRLSRDAGADANVLSGSTRLALELAVGGVEMLLSGGPDGALAGVATFFNPRHTSPSVMAFLSAAAAPRLAAIRMEVQRALLERSVPPRLDVVIRGPRLLLPGPAVTDPAAVVDLGTFAMDTAPPAELPPLSLHTALGGRSASPAARQRRPPSVSRRSGSSGGSGYEAGPADLDARDTRLNAGESTLGSRGRSMDADRRETLGRADAKSVEYTDYRMAVSDLGIFLVPSLSKLSVAQRLVRPFLVHLRLHVLHNASFVEATAEEGERSTLARLRLRGRVQALRVYLSHAAYRQLLTIARGWKAVLASAGTPLAGGAGDTGGDSEEGLADSGTCDGEAVATPPTEPSVPERIQQLDVELALGDASLELRERTGRRLITIEAAGSRLQVTRGRSSLSLRYALRSLTVADGSRGGTAPFRRLVHAGVGNSHRGVSPPRTLPTFLGSPGTSLVPTPNGGVTRSSSYNSLTGAEAGSTAAAAAATGAAAESSDGVGVNSGRLPPWPPRGGGASSTHRSTSGDALTGTGADWDRDFIKLVYTLDTTRREQSLKVRILSLHVVCVRETYLAVVKFFYLFDEASPSPVPTGTPGAAANAGAQYSDPFAAVGTTTSAAARRLAARAERELERGAATLARRGRLRLDAKLDGVSVDLISAEGALASLDVFSFRAGLRLEPSGAVAARGALAGFTVRDLTAAFPGHSSTVVYERLSPAREATRGGVVGGDGDGGDVDGADGFVCDSVDFDGDGDGDGEDVEDGFTLIMPPTTSDGDVWLRARMTNLRIVYLQRFVFIVKTYFAALREGLAPVLQMQGGLSEIFDSSQPSGPDGDGGGQPADSSDGVQTGASGHGGGRLDRRQPRKKERKRLRLHVVTKGVDIVIPRHSQNAHEAVRLIVGYSMVSNEEAAAEGYRLGFKLTAKGVNLYVLYPSLCKSAVSVAGSNASRQPSSAEGEDHLEDGGSWSDGEELRPIVPGESVAGYTPFAADIYSEILVDWWRTGRVPRFTFDAQGIPMLVRTPSSSSTAKATLSGGGGGGGGGGESSVDSRSMLPALRLRFSAPEGISANLCEAEYTILYLTVTENFLERPDIEFTDIVAGLRTPIFPYRSPIPPLSLSSAQVPPNYRILFTVPHLRSIISHGGDPTAESARLISSTLTDVVGRFDYGIDCRIIFELSANLSGVDDARERADKNGPRTVIMPMLPDPSLSGGSGRNTFGSGNASRPPSATADALAADGDASSQAKTVSVSYDRPFGYRSNIMVAVSELRVIVVPELFRDLGLLTPPGLPYLVSTAPPPKARFNGRHVILTLARPELWLRAEQEPADQRALVLRGDVIVAKLEWAPVTMLISVDVVARAIRIGLTNVGVPEQAVPSEPSPWSVTSSACSLTAVVSPPAAFGRSRDNAGPSGIGGSSYTERETPLLYPSDISVEFNVTSDASPPPPSDEAAVTAAANGTPRGMEQTALVVPAPSRSLTISAESLLCRLDVHDTPLLLAVFSRFGRMTPTTLLLRPAEVELREAARQRALAAEGSRGLARPSFHLAGEDDGLHSADDYDDDAVASSGSGEDGDIDGVRDLVVPLPERLLSVFFSMPHARLLFTDETSGRYVPILEVRFRQTVVNANMPWMASMSSTIAVDLFSEARGVWEAGVEPFPLHAAFSHGASGSRAVVVRVGGRLDVNVSPTTVHGAGRVASAISSAIQDLQPPEVSPPSSSLAGSSPTPGVLVPGAATPQASGGQPPASPQPSGSTPRAAGIAMTHSSSLAGRGVSAAVSSLRRPSVAAFCIRNDTGRPLVIWLPYDSTRRSLGSGREREVDVPTDELLLRAAAVAGRFDDADRARREALRCILALPGFEPVAVSAADVGIRTISLVPEAPTGGHAPSGDGAGDEALNSPPLSPAAAAQPIIVAWDVQMRDGVPVGTVRSVMRVINRTRTLLEVAIGAPPTRSRYNYLQAEAVSDSNGPNVSSSGVGGGEQHLIRPDTSWAVPIYAVDRPLRVRPAIFHAPDAGDDDGYKASPQRGRGPTNGQSGDGSESRSGMGVLYSYEWSDPLVSVANQCAMASRIRRYDTQVGRHVRKSALATPVGAARKASGSSLPDGPQWQPISSPGVAEWHSRGAPSASSSSASTKGPGPLAPVLACRAAIHGPAFHLAVHASLCRQRPRRSSPGRHASSSAAAGGSSTGDECVDVSLRAPLLVDNTLPRSVSYKLAPIASSGRAGAAVAATASALVQPLRTEHVHAVARDVSAFALALGYDNRPSASMLASDSAAASRQAVTPGSSALHARSEWSQCASGYRLTLFSEFWVRNRSDTPVLLRERSSANDVAGSGGIVALRARPPGTPADSYVCFSSGWVSIRRAVAKTSGHGSGGSGGGMPLAAADDPWVAVPVELSDVDKPVQLFLGRGASLSVDVRPAGGRFGRTLIVTIRNVAWLNNSTNSAVQWCQPTTLTSRGIALSSMVHTLAVGETQALHWDLLESHSASKEICLRFVDSASGSSDWIWSRPIPVLAAKRGGGIAGDVAAKMYRPKRHEQYIARVSRTLLADGSPVVRVLREDRSSPPYRVVNACASRSIAFRQAGVNETHPWLVRPGKSTRYAWDDPHAPRKRRLLIVETIEHVDAGPAASSSTLSASGSARYMRESPSAASSSGGRLPRAASADWEDQSPGPGGDDRSAAGTVSRAKGRSRRSGGGDATRDVHRPKFELSIDLVTADASEICRTPRTFDPPMCISVAVQGPTKVVTFSDGKPTVPRPLGDMGRDRRMSSSATTGALGSPGLPPTHAPLASSKSARPATGPALGDAGIPTIDLDSLLSDAPGIVPRVPPSESSVTMGADDAAAAAAATARGEPDVSSRRERAAASTDIEVWLEGVGISFVDDTPTEIAYLSATGLRVHIDTQPGAELAILQVADLQLDNQLPHAPWPVLLWAPPPPPASPFDSSSSTSVPGGGPTVAGARKPVLHIALDRFVFAGGGDDASAASPTTAATARAAGRQRQQRVAMVKGAFAALQQLQLSLDEEFLLRAWMFFKSLKAVPGTEDDENLSLEDGDHVGLAVPAVGGDGNGGDAGGNGTMSWKRGPLYVERLLLCPIQLTVSLATARGTASFRGAGSGYRSMLRALLSAAGNVDRAELRFRALELHHALDTGPHFGHLVGEYYLAQLDAQKMALLSSSALVGNPSALFDSIAVGARDFFVEPARANGAADFIAGLGRGSSSLLTNTVGGLVGSLGGIPSAVALGLETAVGDRDYLAERESIRGRRGASATPAQGLFTGALSFGHGLASGAAGLIREPVAGAMAGGPVGFLRGIGRGVVGGLVKPLAGALDLIGEPAAGFRAFISSERNRRAAEPIRPPRSFAPGPAARLVAFELRPALGNALLRAVTREAVTEDDGDGAGGGGAGGLSETVVEWVDLSGDEHTARGGPRERERLLEIWAVLRCCAFGSGRDRGGGAPPVAASAGATVDDEVVAAQWLAHHAADRVALVTTRRFLVGTLSGRTVFGRSLDGVVDAHVPAAAGADYLLLGVRPAGADPSRPVAPEWQRLPCGSPAARNALHAAVRTAVGAEPGPDASLTPRSARTAAKAARRRQRDGSMEMVALPPPSLSGP</sequence>
<feature type="compositionally biased region" description="Low complexity" evidence="2">
    <location>
        <begin position="2297"/>
        <end position="2313"/>
    </location>
</feature>
<feature type="compositionally biased region" description="Polar residues" evidence="2">
    <location>
        <begin position="1022"/>
        <end position="1040"/>
    </location>
</feature>
<feature type="compositionally biased region" description="Polar residues" evidence="2">
    <location>
        <begin position="1780"/>
        <end position="1792"/>
    </location>
</feature>
<feature type="region of interest" description="Disordered" evidence="2">
    <location>
        <begin position="307"/>
        <end position="337"/>
    </location>
</feature>
<keyword evidence="5" id="KW-1185">Reference proteome</keyword>
<evidence type="ECO:0000259" key="3">
    <source>
        <dbReference type="Pfam" id="PF25036"/>
    </source>
</evidence>
<feature type="region of interest" description="Disordered" evidence="2">
    <location>
        <begin position="1591"/>
        <end position="1614"/>
    </location>
</feature>
<name>A0A1X6P2R0_PORUM</name>
<feature type="region of interest" description="Disordered" evidence="2">
    <location>
        <begin position="4116"/>
        <end position="4160"/>
    </location>
</feature>
<feature type="region of interest" description="Disordered" evidence="2">
    <location>
        <begin position="2438"/>
        <end position="2461"/>
    </location>
</feature>
<feature type="region of interest" description="Disordered" evidence="2">
    <location>
        <begin position="1061"/>
        <end position="1099"/>
    </location>
</feature>
<feature type="domain" description="Vacuolar protein sorting-associated protein 13 VPS13 adaptor binding" evidence="3">
    <location>
        <begin position="2968"/>
        <end position="3163"/>
    </location>
</feature>
<feature type="region of interest" description="Disordered" evidence="2">
    <location>
        <begin position="704"/>
        <end position="754"/>
    </location>
</feature>
<proteinExistence type="inferred from homology"/>
<feature type="region of interest" description="Disordered" evidence="2">
    <location>
        <begin position="1512"/>
        <end position="1538"/>
    </location>
</feature>
<dbReference type="GO" id="GO:0045053">
    <property type="term" value="P:protein retention in Golgi apparatus"/>
    <property type="evidence" value="ECO:0007669"/>
    <property type="project" value="TreeGrafter"/>
</dbReference>
<feature type="region of interest" description="Disordered" evidence="2">
    <location>
        <begin position="891"/>
        <end position="926"/>
    </location>
</feature>
<feature type="region of interest" description="Disordered" evidence="2">
    <location>
        <begin position="2266"/>
        <end position="2318"/>
    </location>
</feature>
<feature type="region of interest" description="Disordered" evidence="2">
    <location>
        <begin position="1761"/>
        <end position="1802"/>
    </location>
</feature>
<dbReference type="EMBL" id="KV918920">
    <property type="protein sequence ID" value="OSX75040.1"/>
    <property type="molecule type" value="Genomic_DNA"/>
</dbReference>
<feature type="compositionally biased region" description="Gly residues" evidence="2">
    <location>
        <begin position="1599"/>
        <end position="1610"/>
    </location>
</feature>
<feature type="compositionally biased region" description="Low complexity" evidence="2">
    <location>
        <begin position="2678"/>
        <end position="2692"/>
    </location>
</feature>
<dbReference type="Proteomes" id="UP000218209">
    <property type="component" value="Unassembled WGS sequence"/>
</dbReference>
<feature type="region of interest" description="Disordered" evidence="2">
    <location>
        <begin position="2566"/>
        <end position="2600"/>
    </location>
</feature>
<dbReference type="InterPro" id="IPR009543">
    <property type="entry name" value="VPS13_VAB"/>
</dbReference>
<evidence type="ECO:0000313" key="4">
    <source>
        <dbReference type="EMBL" id="OSX75040.1"/>
    </source>
</evidence>
<feature type="compositionally biased region" description="Low complexity" evidence="2">
    <location>
        <begin position="716"/>
        <end position="737"/>
    </location>
</feature>
<feature type="compositionally biased region" description="Low complexity" evidence="2">
    <location>
        <begin position="2730"/>
        <end position="2745"/>
    </location>
</feature>
<feature type="region of interest" description="Disordered" evidence="2">
    <location>
        <begin position="2644"/>
        <end position="2692"/>
    </location>
</feature>
<feature type="region of interest" description="Disordered" evidence="2">
    <location>
        <begin position="29"/>
        <end position="57"/>
    </location>
</feature>
<dbReference type="PANTHER" id="PTHR16166:SF93">
    <property type="entry name" value="INTERMEMBRANE LIPID TRANSFER PROTEIN VPS13"/>
    <property type="match status" value="1"/>
</dbReference>
<feature type="compositionally biased region" description="Low complexity" evidence="2">
    <location>
        <begin position="3183"/>
        <end position="3195"/>
    </location>
</feature>
<dbReference type="GO" id="GO:0006623">
    <property type="term" value="P:protein targeting to vacuole"/>
    <property type="evidence" value="ECO:0007669"/>
    <property type="project" value="TreeGrafter"/>
</dbReference>
<feature type="region of interest" description="Disordered" evidence="2">
    <location>
        <begin position="457"/>
        <end position="489"/>
    </location>
</feature>
<feature type="compositionally biased region" description="Low complexity" evidence="2">
    <location>
        <begin position="1793"/>
        <end position="1802"/>
    </location>
</feature>
<feature type="compositionally biased region" description="Low complexity" evidence="2">
    <location>
        <begin position="2275"/>
        <end position="2287"/>
    </location>
</feature>
<comment type="similarity">
    <text evidence="1">Belongs to the VPS13 family.</text>
</comment>
<evidence type="ECO:0000313" key="5">
    <source>
        <dbReference type="Proteomes" id="UP000218209"/>
    </source>
</evidence>
<accession>A0A1X6P2R0</accession>
<feature type="region of interest" description="Disordered" evidence="2">
    <location>
        <begin position="1017"/>
        <end position="1040"/>
    </location>
</feature>
<evidence type="ECO:0000256" key="1">
    <source>
        <dbReference type="ARBA" id="ARBA00006545"/>
    </source>
</evidence>
<feature type="region of interest" description="Disordered" evidence="2">
    <location>
        <begin position="546"/>
        <end position="570"/>
    </location>
</feature>
<feature type="region of interest" description="Disordered" evidence="2">
    <location>
        <begin position="3302"/>
        <end position="3361"/>
    </location>
</feature>